<gene>
    <name evidence="2" type="ORF">AVEN_44824_1</name>
</gene>
<dbReference type="EMBL" id="BGPR01000206">
    <property type="protein sequence ID" value="GBM04684.1"/>
    <property type="molecule type" value="Genomic_DNA"/>
</dbReference>
<sequence length="99" mass="10989">MTMKTPEPEHTLSELSRGPRLPSGKASALGSEGFQVRNSIPLKIRHILGLLHVKSYVRAKRLPSGADVWRIGCHPRHLTEVQNEEVHPKIALVLLQNGT</sequence>
<accession>A0A4Y2CL78</accession>
<feature type="region of interest" description="Disordered" evidence="1">
    <location>
        <begin position="1"/>
        <end position="30"/>
    </location>
</feature>
<name>A0A4Y2CL78_ARAVE</name>
<dbReference type="Proteomes" id="UP000499080">
    <property type="component" value="Unassembled WGS sequence"/>
</dbReference>
<feature type="compositionally biased region" description="Basic and acidic residues" evidence="1">
    <location>
        <begin position="1"/>
        <end position="12"/>
    </location>
</feature>
<comment type="caution">
    <text evidence="2">The sequence shown here is derived from an EMBL/GenBank/DDBJ whole genome shotgun (WGS) entry which is preliminary data.</text>
</comment>
<keyword evidence="3" id="KW-1185">Reference proteome</keyword>
<organism evidence="2 3">
    <name type="scientific">Araneus ventricosus</name>
    <name type="common">Orbweaver spider</name>
    <name type="synonym">Epeira ventricosa</name>
    <dbReference type="NCBI Taxonomy" id="182803"/>
    <lineage>
        <taxon>Eukaryota</taxon>
        <taxon>Metazoa</taxon>
        <taxon>Ecdysozoa</taxon>
        <taxon>Arthropoda</taxon>
        <taxon>Chelicerata</taxon>
        <taxon>Arachnida</taxon>
        <taxon>Araneae</taxon>
        <taxon>Araneomorphae</taxon>
        <taxon>Entelegynae</taxon>
        <taxon>Araneoidea</taxon>
        <taxon>Araneidae</taxon>
        <taxon>Araneus</taxon>
    </lineage>
</organism>
<dbReference type="AlphaFoldDB" id="A0A4Y2CL78"/>
<evidence type="ECO:0000256" key="1">
    <source>
        <dbReference type="SAM" id="MobiDB-lite"/>
    </source>
</evidence>
<evidence type="ECO:0000313" key="2">
    <source>
        <dbReference type="EMBL" id="GBM04684.1"/>
    </source>
</evidence>
<protein>
    <submittedName>
        <fullName evidence="2">Uncharacterized protein</fullName>
    </submittedName>
</protein>
<proteinExistence type="predicted"/>
<reference evidence="2 3" key="1">
    <citation type="journal article" date="2019" name="Sci. Rep.">
        <title>Orb-weaving spider Araneus ventricosus genome elucidates the spidroin gene catalogue.</title>
        <authorList>
            <person name="Kono N."/>
            <person name="Nakamura H."/>
            <person name="Ohtoshi R."/>
            <person name="Moran D.A.P."/>
            <person name="Shinohara A."/>
            <person name="Yoshida Y."/>
            <person name="Fujiwara M."/>
            <person name="Mori M."/>
            <person name="Tomita M."/>
            <person name="Arakawa K."/>
        </authorList>
    </citation>
    <scope>NUCLEOTIDE SEQUENCE [LARGE SCALE GENOMIC DNA]</scope>
</reference>
<evidence type="ECO:0000313" key="3">
    <source>
        <dbReference type="Proteomes" id="UP000499080"/>
    </source>
</evidence>